<evidence type="ECO:0000313" key="2">
    <source>
        <dbReference type="EMBL" id="TDB93846.1"/>
    </source>
</evidence>
<feature type="transmembrane region" description="Helical" evidence="1">
    <location>
        <begin position="227"/>
        <end position="245"/>
    </location>
</feature>
<organism evidence="2 3">
    <name type="scientific">Nonomuraea longispora</name>
    <dbReference type="NCBI Taxonomy" id="1848320"/>
    <lineage>
        <taxon>Bacteria</taxon>
        <taxon>Bacillati</taxon>
        <taxon>Actinomycetota</taxon>
        <taxon>Actinomycetes</taxon>
        <taxon>Streptosporangiales</taxon>
        <taxon>Streptosporangiaceae</taxon>
        <taxon>Nonomuraea</taxon>
    </lineage>
</organism>
<name>A0A4R4MJA1_9ACTN</name>
<sequence length="275" mass="29200">MTVMGSSRALALSVVQREQGRRAATSAILIDIKQRDTSMGKGSVTPARSIIRDWLLVALSFSTGVYDAICFLFFGKVFTAFQTGNIVFLGLAFGGIRPPAGPNLVYVVISLGGFIVGGALAMRILRKSRPQTHTEGKDTLWSSRVSVTLAAGLALQIIFLVVWMTTSRSTEMIYIMVATGAMSMGMQMNAIESLQVQGVSTTALTVTVGLLGAVATRSLTLPAARRMIGGIMGVTFGAFLGSLMLSHANLYAPLVPVLVTTLVIAIASRTLIPRR</sequence>
<feature type="transmembrane region" description="Helical" evidence="1">
    <location>
        <begin position="251"/>
        <end position="272"/>
    </location>
</feature>
<keyword evidence="1" id="KW-0472">Membrane</keyword>
<dbReference type="EMBL" id="SMJZ01000380">
    <property type="protein sequence ID" value="TDB93846.1"/>
    <property type="molecule type" value="Genomic_DNA"/>
</dbReference>
<keyword evidence="1" id="KW-0812">Transmembrane</keyword>
<keyword evidence="3" id="KW-1185">Reference proteome</keyword>
<dbReference type="InterPro" id="IPR010699">
    <property type="entry name" value="DUF1275"/>
</dbReference>
<protein>
    <submittedName>
        <fullName evidence="2">DUF1275 domain-containing protein</fullName>
    </submittedName>
</protein>
<keyword evidence="1" id="KW-1133">Transmembrane helix</keyword>
<dbReference type="OrthoDB" id="4236867at2"/>
<dbReference type="PANTHER" id="PTHR37314">
    <property type="entry name" value="SLR0142 PROTEIN"/>
    <property type="match status" value="1"/>
</dbReference>
<evidence type="ECO:0000256" key="1">
    <source>
        <dbReference type="SAM" id="Phobius"/>
    </source>
</evidence>
<dbReference type="Proteomes" id="UP000295157">
    <property type="component" value="Unassembled WGS sequence"/>
</dbReference>
<proteinExistence type="predicted"/>
<feature type="transmembrane region" description="Helical" evidence="1">
    <location>
        <begin position="196"/>
        <end position="215"/>
    </location>
</feature>
<dbReference type="PANTHER" id="PTHR37314:SF4">
    <property type="entry name" value="UPF0700 TRANSMEMBRANE PROTEIN YOAK"/>
    <property type="match status" value="1"/>
</dbReference>
<accession>A0A4R4MJA1</accession>
<feature type="transmembrane region" description="Helical" evidence="1">
    <location>
        <begin position="145"/>
        <end position="165"/>
    </location>
</feature>
<feature type="transmembrane region" description="Helical" evidence="1">
    <location>
        <begin position="103"/>
        <end position="125"/>
    </location>
</feature>
<feature type="transmembrane region" description="Helical" evidence="1">
    <location>
        <begin position="80"/>
        <end position="96"/>
    </location>
</feature>
<evidence type="ECO:0000313" key="3">
    <source>
        <dbReference type="Proteomes" id="UP000295157"/>
    </source>
</evidence>
<dbReference type="AlphaFoldDB" id="A0A4R4MJA1"/>
<gene>
    <name evidence="2" type="ORF">E1267_43200</name>
</gene>
<reference evidence="2 3" key="1">
    <citation type="submission" date="2019-02" db="EMBL/GenBank/DDBJ databases">
        <title>Draft genome sequences of novel Actinobacteria.</title>
        <authorList>
            <person name="Sahin N."/>
            <person name="Ay H."/>
            <person name="Saygin H."/>
        </authorList>
    </citation>
    <scope>NUCLEOTIDE SEQUENCE [LARGE SCALE GENOMIC DNA]</scope>
    <source>
        <strain evidence="2 3">KC201</strain>
    </source>
</reference>
<comment type="caution">
    <text evidence="2">The sequence shown here is derived from an EMBL/GenBank/DDBJ whole genome shotgun (WGS) entry which is preliminary data.</text>
</comment>
<dbReference type="Pfam" id="PF06912">
    <property type="entry name" value="DUF1275"/>
    <property type="match status" value="1"/>
</dbReference>